<reference evidence="1 2" key="1">
    <citation type="submission" date="2019-04" db="EMBL/GenBank/DDBJ databases">
        <title>Sulfurimonas crateris sp. nov. a facultative anaerobic sulfur-oxidizing chemolithautotrophic bacterium isolated from a terrestrial mud vulcano.</title>
        <authorList>
            <person name="Ratnikova N.M."/>
            <person name="Slobodkin A.I."/>
            <person name="Merkel A.Y."/>
            <person name="Novikov A."/>
            <person name="Bonch-Osmolovskaya E.A."/>
            <person name="Slobodkina G.B."/>
        </authorList>
    </citation>
    <scope>NUCLEOTIDE SEQUENCE [LARGE SCALE GENOMIC DNA]</scope>
    <source>
        <strain evidence="1 2">SN118</strain>
    </source>
</reference>
<protein>
    <submittedName>
        <fullName evidence="1">Uncharacterized protein</fullName>
    </submittedName>
</protein>
<organism evidence="1 2">
    <name type="scientific">Sulfurimonas crateris</name>
    <dbReference type="NCBI Taxonomy" id="2574727"/>
    <lineage>
        <taxon>Bacteria</taxon>
        <taxon>Pseudomonadati</taxon>
        <taxon>Campylobacterota</taxon>
        <taxon>Epsilonproteobacteria</taxon>
        <taxon>Campylobacterales</taxon>
        <taxon>Sulfurimonadaceae</taxon>
        <taxon>Sulfurimonas</taxon>
    </lineage>
</organism>
<dbReference type="EMBL" id="SZPX01000001">
    <property type="protein sequence ID" value="TKI71110.1"/>
    <property type="molecule type" value="Genomic_DNA"/>
</dbReference>
<name>A0A4U2ZC08_9BACT</name>
<proteinExistence type="predicted"/>
<sequence length="80" mass="8621">MFKIIVEKECSCFKKSDMVNGLEIASKDGALLKSIEMRDTMNDEFCGKHSFKVQEVGDSFVIAMSDSTSNGCCGGGCGSH</sequence>
<comment type="caution">
    <text evidence="1">The sequence shown here is derived from an EMBL/GenBank/DDBJ whole genome shotgun (WGS) entry which is preliminary data.</text>
</comment>
<gene>
    <name evidence="1" type="ORF">FCU45_01630</name>
</gene>
<dbReference type="Proteomes" id="UP000309561">
    <property type="component" value="Unassembled WGS sequence"/>
</dbReference>
<evidence type="ECO:0000313" key="2">
    <source>
        <dbReference type="Proteomes" id="UP000309561"/>
    </source>
</evidence>
<dbReference type="AlphaFoldDB" id="A0A4U2ZC08"/>
<dbReference type="RefSeq" id="WP_137011610.1">
    <property type="nucleotide sequence ID" value="NZ_SZPX01000001.1"/>
</dbReference>
<accession>A0A4U2ZC08</accession>
<dbReference type="OrthoDB" id="5344242at2"/>
<keyword evidence="2" id="KW-1185">Reference proteome</keyword>
<evidence type="ECO:0000313" key="1">
    <source>
        <dbReference type="EMBL" id="TKI71110.1"/>
    </source>
</evidence>